<dbReference type="InterPro" id="IPR009091">
    <property type="entry name" value="RCC1/BLIP-II"/>
</dbReference>
<dbReference type="InterPro" id="IPR000408">
    <property type="entry name" value="Reg_chr_condens"/>
</dbReference>
<evidence type="ECO:0000313" key="3">
    <source>
        <dbReference type="EMBL" id="NDV36327.1"/>
    </source>
</evidence>
<feature type="repeat" description="RCC1" evidence="2">
    <location>
        <begin position="5"/>
        <end position="55"/>
    </location>
</feature>
<dbReference type="InterPro" id="IPR051210">
    <property type="entry name" value="Ub_ligase/GEF_domain"/>
</dbReference>
<name>A0A6B2LHL4_9EUKA</name>
<dbReference type="PROSITE" id="PS50012">
    <property type="entry name" value="RCC1_3"/>
    <property type="match status" value="1"/>
</dbReference>
<organism evidence="3">
    <name type="scientific">Arcella intermedia</name>
    <dbReference type="NCBI Taxonomy" id="1963864"/>
    <lineage>
        <taxon>Eukaryota</taxon>
        <taxon>Amoebozoa</taxon>
        <taxon>Tubulinea</taxon>
        <taxon>Elardia</taxon>
        <taxon>Arcellinida</taxon>
        <taxon>Sphaerothecina</taxon>
        <taxon>Arcellidae</taxon>
        <taxon>Arcella</taxon>
    </lineage>
</organism>
<sequence length="146" mass="16694">MLGDGYLYSWGDNYDGQLGHGNYNNKSVPTKVNGISESIREIKCGHFHSMAITSNGNLYYWGEGDDERISEIQKIDILKASGNNEISFEKKFEDLICCWPQSHCKFSNQIQKAVEEIFLVLTSNSIAKDISIYLMKMLISYLLFKF</sequence>
<dbReference type="Gene3D" id="2.130.10.30">
    <property type="entry name" value="Regulator of chromosome condensation 1/beta-lactamase-inhibitor protein II"/>
    <property type="match status" value="1"/>
</dbReference>
<dbReference type="AlphaFoldDB" id="A0A6B2LHL4"/>
<evidence type="ECO:0000256" key="2">
    <source>
        <dbReference type="PROSITE-ProRule" id="PRU00235"/>
    </source>
</evidence>
<proteinExistence type="predicted"/>
<dbReference type="SUPFAM" id="SSF50985">
    <property type="entry name" value="RCC1/BLIP-II"/>
    <property type="match status" value="1"/>
</dbReference>
<accession>A0A6B2LHL4</accession>
<dbReference type="PANTHER" id="PTHR22870">
    <property type="entry name" value="REGULATOR OF CHROMOSOME CONDENSATION"/>
    <property type="match status" value="1"/>
</dbReference>
<evidence type="ECO:0000256" key="1">
    <source>
        <dbReference type="ARBA" id="ARBA00022737"/>
    </source>
</evidence>
<dbReference type="Pfam" id="PF00415">
    <property type="entry name" value="RCC1"/>
    <property type="match status" value="1"/>
</dbReference>
<dbReference type="PANTHER" id="PTHR22870:SF408">
    <property type="entry name" value="OS09G0560450 PROTEIN"/>
    <property type="match status" value="1"/>
</dbReference>
<keyword evidence="1" id="KW-0677">Repeat</keyword>
<protein>
    <submittedName>
        <fullName evidence="3">Uncharacterized protein</fullName>
    </submittedName>
</protein>
<dbReference type="EMBL" id="GIBP01007358">
    <property type="protein sequence ID" value="NDV36327.1"/>
    <property type="molecule type" value="Transcribed_RNA"/>
</dbReference>
<reference evidence="3" key="1">
    <citation type="journal article" date="2020" name="J. Eukaryot. Microbiol.">
        <title>De novo Sequencing, Assembly and Annotation of the Transcriptome for the Free-Living Testate Amoeba Arcella intermedia.</title>
        <authorList>
            <person name="Ribeiro G.M."/>
            <person name="Porfirio-Sousa A.L."/>
            <person name="Maurer-Alcala X.X."/>
            <person name="Katz L.A."/>
            <person name="Lahr D.J.G."/>
        </authorList>
    </citation>
    <scope>NUCLEOTIDE SEQUENCE</scope>
</reference>